<protein>
    <submittedName>
        <fullName evidence="4">Helix-turn-helix transcriptional regulator</fullName>
    </submittedName>
</protein>
<dbReference type="PROSITE" id="PS50943">
    <property type="entry name" value="HTH_CROC1"/>
    <property type="match status" value="1"/>
</dbReference>
<feature type="domain" description="HTH cro/C1-type" evidence="3">
    <location>
        <begin position="10"/>
        <end position="64"/>
    </location>
</feature>
<organism evidence="4 5">
    <name type="scientific">Anaerofilum hominis</name>
    <dbReference type="NCBI Taxonomy" id="2763016"/>
    <lineage>
        <taxon>Bacteria</taxon>
        <taxon>Bacillati</taxon>
        <taxon>Bacillota</taxon>
        <taxon>Clostridia</taxon>
        <taxon>Eubacteriales</taxon>
        <taxon>Oscillospiraceae</taxon>
        <taxon>Anaerofilum</taxon>
    </lineage>
</organism>
<dbReference type="GO" id="GO:0003677">
    <property type="term" value="F:DNA binding"/>
    <property type="evidence" value="ECO:0007669"/>
    <property type="project" value="UniProtKB-KW"/>
</dbReference>
<accession>A0A923I890</accession>
<dbReference type="AlphaFoldDB" id="A0A923I890"/>
<keyword evidence="2" id="KW-0812">Transmembrane</keyword>
<evidence type="ECO:0000313" key="4">
    <source>
        <dbReference type="EMBL" id="MBC5580767.1"/>
    </source>
</evidence>
<dbReference type="Gene3D" id="1.10.260.40">
    <property type="entry name" value="lambda repressor-like DNA-binding domains"/>
    <property type="match status" value="1"/>
</dbReference>
<keyword evidence="2" id="KW-1133">Transmembrane helix</keyword>
<dbReference type="CDD" id="cd00093">
    <property type="entry name" value="HTH_XRE"/>
    <property type="match status" value="1"/>
</dbReference>
<dbReference type="InterPro" id="IPR010982">
    <property type="entry name" value="Lambda_DNA-bd_dom_sf"/>
</dbReference>
<dbReference type="InterPro" id="IPR001387">
    <property type="entry name" value="Cro/C1-type_HTH"/>
</dbReference>
<evidence type="ECO:0000313" key="5">
    <source>
        <dbReference type="Proteomes" id="UP000659630"/>
    </source>
</evidence>
<evidence type="ECO:0000256" key="2">
    <source>
        <dbReference type="SAM" id="Phobius"/>
    </source>
</evidence>
<dbReference type="Pfam" id="PF01381">
    <property type="entry name" value="HTH_3"/>
    <property type="match status" value="1"/>
</dbReference>
<dbReference type="PANTHER" id="PTHR46558">
    <property type="entry name" value="TRACRIPTIONAL REGULATORY PROTEIN-RELATED-RELATED"/>
    <property type="match status" value="1"/>
</dbReference>
<dbReference type="RefSeq" id="WP_186887097.1">
    <property type="nucleotide sequence ID" value="NZ_JACONZ010000001.1"/>
</dbReference>
<gene>
    <name evidence="4" type="ORF">H8S23_04550</name>
</gene>
<reference evidence="4" key="1">
    <citation type="submission" date="2020-08" db="EMBL/GenBank/DDBJ databases">
        <title>Genome public.</title>
        <authorList>
            <person name="Liu C."/>
            <person name="Sun Q."/>
        </authorList>
    </citation>
    <scope>NUCLEOTIDE SEQUENCE</scope>
    <source>
        <strain evidence="4">BX8</strain>
    </source>
</reference>
<evidence type="ECO:0000256" key="1">
    <source>
        <dbReference type="ARBA" id="ARBA00023125"/>
    </source>
</evidence>
<keyword evidence="5" id="KW-1185">Reference proteome</keyword>
<dbReference type="Proteomes" id="UP000659630">
    <property type="component" value="Unassembled WGS sequence"/>
</dbReference>
<feature type="transmembrane region" description="Helical" evidence="2">
    <location>
        <begin position="106"/>
        <end position="126"/>
    </location>
</feature>
<comment type="caution">
    <text evidence="4">The sequence shown here is derived from an EMBL/GenBank/DDBJ whole genome shotgun (WGS) entry which is preliminary data.</text>
</comment>
<keyword evidence="2" id="KW-0472">Membrane</keyword>
<keyword evidence="1" id="KW-0238">DNA-binding</keyword>
<dbReference type="EMBL" id="JACONZ010000001">
    <property type="protein sequence ID" value="MBC5580767.1"/>
    <property type="molecule type" value="Genomic_DNA"/>
</dbReference>
<evidence type="ECO:0000259" key="3">
    <source>
        <dbReference type="PROSITE" id="PS50943"/>
    </source>
</evidence>
<name>A0A923I890_9FIRM</name>
<sequence length="247" mass="27930">MDNEKFGAFVAQQRRALGLTQKELARQLHLTDKAVSKWERGLSFPDIAVLEPLSEALKVTVAELLRGRRQAQTELPGQEELQSAVTETLRRSREEILLRRRRHLRALWATAALGLLLCFVSAFAVWRSCAAPYPEPFALLPVPCSWTEGETEQWREALPDHSAYDLGLNNRGRPVFQRPFAALALAGAECGDAVAYLKAACGLPPLSRWTWRGYKNYAWQLGEAEPRVQRQGQLLTKILDLYENSFE</sequence>
<dbReference type="SMART" id="SM00530">
    <property type="entry name" value="HTH_XRE"/>
    <property type="match status" value="1"/>
</dbReference>
<dbReference type="PANTHER" id="PTHR46558:SF4">
    <property type="entry name" value="DNA-BIDING PHAGE PROTEIN"/>
    <property type="match status" value="1"/>
</dbReference>
<proteinExistence type="predicted"/>
<dbReference type="SUPFAM" id="SSF47413">
    <property type="entry name" value="lambda repressor-like DNA-binding domains"/>
    <property type="match status" value="1"/>
</dbReference>